<feature type="compositionally biased region" description="Acidic residues" evidence="4">
    <location>
        <begin position="244"/>
        <end position="257"/>
    </location>
</feature>
<feature type="compositionally biased region" description="Polar residues" evidence="4">
    <location>
        <begin position="370"/>
        <end position="384"/>
    </location>
</feature>
<feature type="region of interest" description="Disordered" evidence="4">
    <location>
        <begin position="238"/>
        <end position="262"/>
    </location>
</feature>
<dbReference type="PANTHER" id="PTHR28634">
    <property type="entry name" value="ZINC FINGER B-BOX DOMAIN-CONTAINING PROTEIN 1"/>
    <property type="match status" value="1"/>
</dbReference>
<dbReference type="EMBL" id="JADWDJ010000015">
    <property type="protein sequence ID" value="KAG5269012.1"/>
    <property type="molecule type" value="Genomic_DNA"/>
</dbReference>
<protein>
    <recommendedName>
        <fullName evidence="5">B box-type domain-containing protein</fullName>
    </recommendedName>
</protein>
<feature type="compositionally biased region" description="Polar residues" evidence="4">
    <location>
        <begin position="549"/>
        <end position="561"/>
    </location>
</feature>
<feature type="compositionally biased region" description="Basic and acidic residues" evidence="4">
    <location>
        <begin position="50"/>
        <end position="62"/>
    </location>
</feature>
<evidence type="ECO:0000313" key="7">
    <source>
        <dbReference type="Proteomes" id="UP000823561"/>
    </source>
</evidence>
<keyword evidence="1 3" id="KW-0863">Zinc-finger</keyword>
<keyword evidence="7" id="KW-1185">Reference proteome</keyword>
<name>A0AAV6G4I5_9TELE</name>
<keyword evidence="2" id="KW-0862">Zinc</keyword>
<dbReference type="InterPro" id="IPR000315">
    <property type="entry name" value="Znf_B-box"/>
</dbReference>
<dbReference type="PANTHER" id="PTHR28634:SF1">
    <property type="entry name" value="ZINC FINGER B-BOX DOMAIN-CONTAINING PROTEIN 1"/>
    <property type="match status" value="1"/>
</dbReference>
<organism evidence="6 7">
    <name type="scientific">Alosa alosa</name>
    <name type="common">allis shad</name>
    <dbReference type="NCBI Taxonomy" id="278164"/>
    <lineage>
        <taxon>Eukaryota</taxon>
        <taxon>Metazoa</taxon>
        <taxon>Chordata</taxon>
        <taxon>Craniata</taxon>
        <taxon>Vertebrata</taxon>
        <taxon>Euteleostomi</taxon>
        <taxon>Actinopterygii</taxon>
        <taxon>Neopterygii</taxon>
        <taxon>Teleostei</taxon>
        <taxon>Clupei</taxon>
        <taxon>Clupeiformes</taxon>
        <taxon>Clupeoidei</taxon>
        <taxon>Clupeidae</taxon>
        <taxon>Alosa</taxon>
    </lineage>
</organism>
<feature type="region of interest" description="Disordered" evidence="4">
    <location>
        <begin position="777"/>
        <end position="815"/>
    </location>
</feature>
<feature type="compositionally biased region" description="Polar residues" evidence="4">
    <location>
        <begin position="777"/>
        <end position="790"/>
    </location>
</feature>
<dbReference type="Pfam" id="PF22586">
    <property type="entry name" value="ANCHR-like_BBOX"/>
    <property type="match status" value="1"/>
</dbReference>
<dbReference type="CDD" id="cd19818">
    <property type="entry name" value="Bbox1_ZBBX"/>
    <property type="match status" value="1"/>
</dbReference>
<comment type="caution">
    <text evidence="6">The sequence shown here is derived from an EMBL/GenBank/DDBJ whole genome shotgun (WGS) entry which is preliminary data.</text>
</comment>
<gene>
    <name evidence="6" type="ORF">AALO_G00197310</name>
</gene>
<evidence type="ECO:0000256" key="2">
    <source>
        <dbReference type="ARBA" id="ARBA00022833"/>
    </source>
</evidence>
<feature type="compositionally biased region" description="Low complexity" evidence="4">
    <location>
        <begin position="945"/>
        <end position="955"/>
    </location>
</feature>
<feature type="region of interest" description="Disordered" evidence="4">
    <location>
        <begin position="831"/>
        <end position="862"/>
    </location>
</feature>
<feature type="compositionally biased region" description="Acidic residues" evidence="4">
    <location>
        <begin position="885"/>
        <end position="900"/>
    </location>
</feature>
<dbReference type="GO" id="GO:0008270">
    <property type="term" value="F:zinc ion binding"/>
    <property type="evidence" value="ECO:0007669"/>
    <property type="project" value="UniProtKB-KW"/>
</dbReference>
<feature type="domain" description="B box-type" evidence="5">
    <location>
        <begin position="129"/>
        <end position="175"/>
    </location>
</feature>
<evidence type="ECO:0000259" key="5">
    <source>
        <dbReference type="PROSITE" id="PS50119"/>
    </source>
</evidence>
<feature type="compositionally biased region" description="Polar residues" evidence="4">
    <location>
        <begin position="630"/>
        <end position="645"/>
    </location>
</feature>
<evidence type="ECO:0000256" key="1">
    <source>
        <dbReference type="ARBA" id="ARBA00022771"/>
    </source>
</evidence>
<feature type="compositionally biased region" description="Pro residues" evidence="4">
    <location>
        <begin position="792"/>
        <end position="802"/>
    </location>
</feature>
<feature type="compositionally biased region" description="Pro residues" evidence="4">
    <location>
        <begin position="609"/>
        <end position="621"/>
    </location>
</feature>
<feature type="compositionally biased region" description="Low complexity" evidence="4">
    <location>
        <begin position="517"/>
        <end position="548"/>
    </location>
</feature>
<dbReference type="PROSITE" id="PS50119">
    <property type="entry name" value="ZF_BBOX"/>
    <property type="match status" value="1"/>
</dbReference>
<feature type="region of interest" description="Disordered" evidence="4">
    <location>
        <begin position="365"/>
        <end position="396"/>
    </location>
</feature>
<feature type="compositionally biased region" description="Basic and acidic residues" evidence="4">
    <location>
        <begin position="387"/>
        <end position="396"/>
    </location>
</feature>
<feature type="compositionally biased region" description="Low complexity" evidence="4">
    <location>
        <begin position="477"/>
        <end position="508"/>
    </location>
</feature>
<feature type="region of interest" description="Disordered" evidence="4">
    <location>
        <begin position="106"/>
        <end position="127"/>
    </location>
</feature>
<dbReference type="InterPro" id="IPR037688">
    <property type="entry name" value="ZBBX"/>
</dbReference>
<feature type="region of interest" description="Disordered" evidence="4">
    <location>
        <begin position="293"/>
        <end position="326"/>
    </location>
</feature>
<feature type="region of interest" description="Disordered" evidence="4">
    <location>
        <begin position="876"/>
        <end position="978"/>
    </location>
</feature>
<sequence>MNLNDFVILPNKPKSVKLNTRNLRELRMETVQLAQESTAMESRLQQLRESMSREKEERERSGGFRWKSGKAGALTGPAARRNRENAAPKVPGAKVKIRVLRDEPLAEPRRPVERPNRPVEQASSRRPRLKGRVCGQCEDRAAGLMCAECGEDYCIGCFARFHQKGALKLHRMIPIQAEVQTSVSALDVVHRFKQQVSPKAAQPTSAPIGQGKKEPAIWTYCGEREPAVNHMVPAWSHEVRTASEEEEEEEEEEEWAEEAVSGVAAGGSSLLRGHFDEEASARSFQQALRRWRGEEGGDAADTPQQVQAHRPHSAALPVSTEATGTQADLQSKTLQPIHVEFTEPGLCYLDKLLIKKHRRMPIEEYRPLSSEASTQERLTPSSTETDGESHRLTEEEKELRKYLATLFTVPPAGGVREPHSPTKPSLSIVEMAQTVCDAVGTSAFGVEQRGANTKLDGGRESVSERGKSEERRSVGTRSSASPSSPRLPASPGPCFSPGGGSSISSDQSPTPPPGPAPRAALRPTRSPAASRPSPRPASGQSAASSGQRFTKSPRSRGSCSPKTDRMKTSSMESKTPSPRSRPASSSQGLGVTPSPPHPLQTPSSSEPQSPAPLCTPGPSCPSSPGSRTSAQPSTPGSTVEASPPSSRMEATPHPTHDSTPPQTPYSLTPVNTSTHPQLIPPPHLHTATSYQIRRRRRRRRRRRGRTGRAVWGCCWTKEEPSSPLGLGHSDGRLSDPALFTEPSSALQALAQRLPTQAHSFLGLDGFLTLGVDMSSARPSSGPVSACTHTPQVPGPLRSPPPYRGGQLSWRPSSSLRESAPDELVLAVLESQSPRHTLSRPPSAAHRLHSAGRVTPCLAPRPVSVSRPLSRAAQEILEVQSVEQEAPCDGEEQDEEEEEDDRQALASLEEEFRQMSAQPGEGPGVCRGPMAAHGSPTGSEGHRPTGRSASSGASRRWTSRGHPDEEDNLGDKHDVLALR</sequence>
<dbReference type="AlphaFoldDB" id="A0AAV6G4I5"/>
<dbReference type="Proteomes" id="UP000823561">
    <property type="component" value="Chromosome 15"/>
</dbReference>
<evidence type="ECO:0000256" key="3">
    <source>
        <dbReference type="PROSITE-ProRule" id="PRU00024"/>
    </source>
</evidence>
<feature type="region of interest" description="Disordered" evidence="4">
    <location>
        <begin position="48"/>
        <end position="89"/>
    </location>
</feature>
<feature type="compositionally biased region" description="Basic residues" evidence="4">
    <location>
        <begin position="692"/>
        <end position="706"/>
    </location>
</feature>
<feature type="compositionally biased region" description="Low complexity" evidence="4">
    <location>
        <begin position="576"/>
        <end position="586"/>
    </location>
</feature>
<evidence type="ECO:0000256" key="4">
    <source>
        <dbReference type="SAM" id="MobiDB-lite"/>
    </source>
</evidence>
<feature type="compositionally biased region" description="Polar residues" evidence="4">
    <location>
        <begin position="657"/>
        <end position="676"/>
    </location>
</feature>
<keyword evidence="1 3" id="KW-0479">Metal-binding</keyword>
<reference evidence="6" key="1">
    <citation type="submission" date="2020-10" db="EMBL/GenBank/DDBJ databases">
        <title>Chromosome-scale genome assembly of the Allis shad, Alosa alosa.</title>
        <authorList>
            <person name="Margot Z."/>
            <person name="Christophe K."/>
            <person name="Cabau C."/>
            <person name="Louis A."/>
            <person name="Berthelot C."/>
            <person name="Parey E."/>
            <person name="Roest Crollius H."/>
            <person name="Montfort J."/>
            <person name="Robinson-Rechavi M."/>
            <person name="Bucao C."/>
            <person name="Bouchez O."/>
            <person name="Gislard M."/>
            <person name="Lluch J."/>
            <person name="Milhes M."/>
            <person name="Lampietro C."/>
            <person name="Lopez Roques C."/>
            <person name="Donnadieu C."/>
            <person name="Braasch I."/>
            <person name="Desvignes T."/>
            <person name="Postlethwait J."/>
            <person name="Bobe J."/>
            <person name="Guiguen Y."/>
        </authorList>
    </citation>
    <scope>NUCLEOTIDE SEQUENCE</scope>
    <source>
        <strain evidence="6">M-15738</strain>
        <tissue evidence="6">Blood</tissue>
    </source>
</reference>
<proteinExistence type="predicted"/>
<evidence type="ECO:0000313" key="6">
    <source>
        <dbReference type="EMBL" id="KAG5269012.1"/>
    </source>
</evidence>
<feature type="compositionally biased region" description="Basic and acidic residues" evidence="4">
    <location>
        <begin position="456"/>
        <end position="473"/>
    </location>
</feature>
<feature type="region of interest" description="Disordered" evidence="4">
    <location>
        <begin position="450"/>
        <end position="707"/>
    </location>
</feature>
<feature type="compositionally biased region" description="Basic and acidic residues" evidence="4">
    <location>
        <begin position="106"/>
        <end position="117"/>
    </location>
</feature>
<feature type="compositionally biased region" description="Basic and acidic residues" evidence="4">
    <location>
        <begin position="968"/>
        <end position="978"/>
    </location>
</feature>
<accession>A0AAV6G4I5</accession>